<comment type="similarity">
    <text evidence="7">Belongs to the DNA polymerase HolA subunit family.</text>
</comment>
<evidence type="ECO:0000256" key="1">
    <source>
        <dbReference type="ARBA" id="ARBA00012417"/>
    </source>
</evidence>
<dbReference type="InterPro" id="IPR010372">
    <property type="entry name" value="DNA_pol3_delta_N"/>
</dbReference>
<comment type="catalytic activity">
    <reaction evidence="8">
        <text>DNA(n) + a 2'-deoxyribonucleoside 5'-triphosphate = DNA(n+1) + diphosphate</text>
        <dbReference type="Rhea" id="RHEA:22508"/>
        <dbReference type="Rhea" id="RHEA-COMP:17339"/>
        <dbReference type="Rhea" id="RHEA-COMP:17340"/>
        <dbReference type="ChEBI" id="CHEBI:33019"/>
        <dbReference type="ChEBI" id="CHEBI:61560"/>
        <dbReference type="ChEBI" id="CHEBI:173112"/>
        <dbReference type="EC" id="2.7.7.7"/>
    </reaction>
</comment>
<evidence type="ECO:0000256" key="2">
    <source>
        <dbReference type="ARBA" id="ARBA00017703"/>
    </source>
</evidence>
<dbReference type="Pfam" id="PF21694">
    <property type="entry name" value="DNA_pol3_delta_C"/>
    <property type="match status" value="1"/>
</dbReference>
<evidence type="ECO:0000313" key="11">
    <source>
        <dbReference type="EMBL" id="OUS20087.1"/>
    </source>
</evidence>
<dbReference type="PANTHER" id="PTHR34388">
    <property type="entry name" value="DNA POLYMERASE III SUBUNIT DELTA"/>
    <property type="match status" value="1"/>
</dbReference>
<evidence type="ECO:0000259" key="10">
    <source>
        <dbReference type="Pfam" id="PF21694"/>
    </source>
</evidence>
<dbReference type="SUPFAM" id="SSF48019">
    <property type="entry name" value="post-AAA+ oligomerization domain-like"/>
    <property type="match status" value="1"/>
</dbReference>
<keyword evidence="5" id="KW-0235">DNA replication</keyword>
<dbReference type="GO" id="GO:0003677">
    <property type="term" value="F:DNA binding"/>
    <property type="evidence" value="ECO:0007669"/>
    <property type="project" value="InterPro"/>
</dbReference>
<reference evidence="11 12" key="1">
    <citation type="journal article" date="2017" name="Proc. Natl. Acad. Sci. U.S.A.">
        <title>Simulation of Deepwater Horizon oil plume reveals substrate specialization within a complex community of hydrocarbon-degraders.</title>
        <authorList>
            <person name="Hu P."/>
            <person name="Dubinsky E.A."/>
            <person name="Probst A.J."/>
            <person name="Wang J."/>
            <person name="Sieber C.M.K."/>
            <person name="Tom L.M."/>
            <person name="Gardinali P."/>
            <person name="Banfield J.F."/>
            <person name="Atlas R.M."/>
            <person name="Andersen G.L."/>
        </authorList>
    </citation>
    <scope>NUCLEOTIDE SEQUENCE [LARGE SCALE GENOMIC DNA]</scope>
    <source>
        <strain evidence="11">35_9_T64</strain>
    </source>
</reference>
<dbReference type="Gene3D" id="1.20.272.10">
    <property type="match status" value="1"/>
</dbReference>
<name>A0A1Z8BC55_9FLAO</name>
<dbReference type="InterPro" id="IPR008921">
    <property type="entry name" value="DNA_pol3_clamp-load_cplx_C"/>
</dbReference>
<dbReference type="Gene3D" id="1.10.8.60">
    <property type="match status" value="1"/>
</dbReference>
<accession>A0A1Z8BC55</accession>
<dbReference type="EC" id="2.7.7.7" evidence="1"/>
<sequence>MSDATKIIADLKQKRYAPVYFLCGAEPYFIDQVSDYIEDNVLDEGEKGFNQMVIYGKETTMEEVLENAKRYPMMAEHQVIIVKEAQHLVKQLAKLESYVENPQTTTILVFAYKYKTPDGRSKITKLLKKHAVYMESKPLYENKVPAFVTGRLKEMGFQIDPNATRMLVEYLGTDLGKINNELSKLAIVHSKDRPITPQVIEDNIGISKDYNNFELRKAMGMRDVVKVHKIINYFADNPKDNPLVLTTAQLYSFFTQLLKVHTIKNKNDSQAVARAAGVNPFFVQEIITAAKNYPMKYCSRAIKIIRDMDVKSKGVGTHQANHHDLLKEALVNIMSK</sequence>
<dbReference type="InterPro" id="IPR048466">
    <property type="entry name" value="DNA_pol3_delta-like_C"/>
</dbReference>
<evidence type="ECO:0000256" key="5">
    <source>
        <dbReference type="ARBA" id="ARBA00022705"/>
    </source>
</evidence>
<evidence type="ECO:0000256" key="8">
    <source>
        <dbReference type="ARBA" id="ARBA00049244"/>
    </source>
</evidence>
<protein>
    <recommendedName>
        <fullName evidence="2">DNA polymerase III subunit delta</fullName>
        <ecNumber evidence="1">2.7.7.7</ecNumber>
    </recommendedName>
</protein>
<keyword evidence="3" id="KW-0808">Transferase</keyword>
<dbReference type="EMBL" id="MAAX01000029">
    <property type="protein sequence ID" value="OUS20087.1"/>
    <property type="molecule type" value="Genomic_DNA"/>
</dbReference>
<dbReference type="InterPro" id="IPR005790">
    <property type="entry name" value="DNA_polIII_delta"/>
</dbReference>
<dbReference type="SUPFAM" id="SSF52540">
    <property type="entry name" value="P-loop containing nucleoside triphosphate hydrolases"/>
    <property type="match status" value="1"/>
</dbReference>
<evidence type="ECO:0000256" key="7">
    <source>
        <dbReference type="ARBA" id="ARBA00034754"/>
    </source>
</evidence>
<evidence type="ECO:0000313" key="12">
    <source>
        <dbReference type="Proteomes" id="UP000196102"/>
    </source>
</evidence>
<feature type="domain" description="DNA polymerase III delta subunit-like C-terminal" evidence="10">
    <location>
        <begin position="211"/>
        <end position="314"/>
    </location>
</feature>
<evidence type="ECO:0000256" key="4">
    <source>
        <dbReference type="ARBA" id="ARBA00022695"/>
    </source>
</evidence>
<dbReference type="GO" id="GO:0003887">
    <property type="term" value="F:DNA-directed DNA polymerase activity"/>
    <property type="evidence" value="ECO:0007669"/>
    <property type="project" value="UniProtKB-KW"/>
</dbReference>
<dbReference type="GO" id="GO:0009360">
    <property type="term" value="C:DNA polymerase III complex"/>
    <property type="evidence" value="ECO:0007669"/>
    <property type="project" value="InterPro"/>
</dbReference>
<dbReference type="InterPro" id="IPR027417">
    <property type="entry name" value="P-loop_NTPase"/>
</dbReference>
<evidence type="ECO:0000256" key="3">
    <source>
        <dbReference type="ARBA" id="ARBA00022679"/>
    </source>
</evidence>
<dbReference type="GO" id="GO:0006261">
    <property type="term" value="P:DNA-templated DNA replication"/>
    <property type="evidence" value="ECO:0007669"/>
    <property type="project" value="TreeGrafter"/>
</dbReference>
<gene>
    <name evidence="11" type="ORF">A9Q93_01885</name>
</gene>
<keyword evidence="6" id="KW-0239">DNA-directed DNA polymerase</keyword>
<evidence type="ECO:0000256" key="6">
    <source>
        <dbReference type="ARBA" id="ARBA00022932"/>
    </source>
</evidence>
<dbReference type="AlphaFoldDB" id="A0A1Z8BC55"/>
<evidence type="ECO:0000259" key="9">
    <source>
        <dbReference type="Pfam" id="PF06144"/>
    </source>
</evidence>
<dbReference type="Gene3D" id="3.40.50.300">
    <property type="entry name" value="P-loop containing nucleotide triphosphate hydrolases"/>
    <property type="match status" value="1"/>
</dbReference>
<dbReference type="Proteomes" id="UP000196102">
    <property type="component" value="Unassembled WGS sequence"/>
</dbReference>
<dbReference type="Pfam" id="PF06144">
    <property type="entry name" value="DNA_pol3_delta"/>
    <property type="match status" value="1"/>
</dbReference>
<dbReference type="RefSeq" id="WP_303685687.1">
    <property type="nucleotide sequence ID" value="NZ_CAJXYO010000024.1"/>
</dbReference>
<proteinExistence type="inferred from homology"/>
<feature type="domain" description="DNA polymerase III delta N-terminal" evidence="9">
    <location>
        <begin position="20"/>
        <end position="135"/>
    </location>
</feature>
<dbReference type="NCBIfam" id="TIGR01128">
    <property type="entry name" value="holA"/>
    <property type="match status" value="1"/>
</dbReference>
<keyword evidence="4" id="KW-0548">Nucleotidyltransferase</keyword>
<comment type="caution">
    <text evidence="11">The sequence shown here is derived from an EMBL/GenBank/DDBJ whole genome shotgun (WGS) entry which is preliminary data.</text>
</comment>
<dbReference type="PANTHER" id="PTHR34388:SF1">
    <property type="entry name" value="DNA POLYMERASE III SUBUNIT DELTA"/>
    <property type="match status" value="1"/>
</dbReference>
<organism evidence="11 12">
    <name type="scientific">Nonlabens dokdonensis</name>
    <dbReference type="NCBI Taxonomy" id="328515"/>
    <lineage>
        <taxon>Bacteria</taxon>
        <taxon>Pseudomonadati</taxon>
        <taxon>Bacteroidota</taxon>
        <taxon>Flavobacteriia</taxon>
        <taxon>Flavobacteriales</taxon>
        <taxon>Flavobacteriaceae</taxon>
        <taxon>Nonlabens</taxon>
    </lineage>
</organism>